<gene>
    <name evidence="2" type="ORF">TPAR_04331</name>
</gene>
<evidence type="ECO:0000313" key="2">
    <source>
        <dbReference type="EMBL" id="POR35471.1"/>
    </source>
</evidence>
<keyword evidence="3" id="KW-1185">Reference proteome</keyword>
<dbReference type="OrthoDB" id="425534at2759"/>
<feature type="compositionally biased region" description="Basic residues" evidence="1">
    <location>
        <begin position="111"/>
        <end position="135"/>
    </location>
</feature>
<evidence type="ECO:0000313" key="3">
    <source>
        <dbReference type="Proteomes" id="UP000237481"/>
    </source>
</evidence>
<dbReference type="EMBL" id="PKSG01000439">
    <property type="protein sequence ID" value="POR35471.1"/>
    <property type="molecule type" value="Genomic_DNA"/>
</dbReference>
<name>A0A2S4KZ52_9HYPO</name>
<dbReference type="STRING" id="94208.A0A2S4KZ52"/>
<evidence type="ECO:0000256" key="1">
    <source>
        <dbReference type="SAM" id="MobiDB-lite"/>
    </source>
</evidence>
<dbReference type="Proteomes" id="UP000237481">
    <property type="component" value="Unassembled WGS sequence"/>
</dbReference>
<dbReference type="AlphaFoldDB" id="A0A2S4KZ52"/>
<proteinExistence type="predicted"/>
<feature type="region of interest" description="Disordered" evidence="1">
    <location>
        <begin position="104"/>
        <end position="139"/>
    </location>
</feature>
<accession>A0A2S4KZ52</accession>
<sequence>MPQETAAEPDAFPGIMCSDSRALDSLEDTQGAKPTWRFATGEIKADTDYPILYMGNVADNVTPLASAYNNAAHFPSSAVLVQKSYGVTLSPLPHPSLRALADCRASTAPSPRRRPARPGTSGRRHAARRGNRVRAGHGLFDMPAPGDVDVLGRRDELARAVYEPARKAEIVIHFTLRDLPGGSYSLLSRNEGGV</sequence>
<organism evidence="2 3">
    <name type="scientific">Tolypocladium paradoxum</name>
    <dbReference type="NCBI Taxonomy" id="94208"/>
    <lineage>
        <taxon>Eukaryota</taxon>
        <taxon>Fungi</taxon>
        <taxon>Dikarya</taxon>
        <taxon>Ascomycota</taxon>
        <taxon>Pezizomycotina</taxon>
        <taxon>Sordariomycetes</taxon>
        <taxon>Hypocreomycetidae</taxon>
        <taxon>Hypocreales</taxon>
        <taxon>Ophiocordycipitaceae</taxon>
        <taxon>Tolypocladium</taxon>
    </lineage>
</organism>
<protein>
    <submittedName>
        <fullName evidence="2">Carboxylesterase A</fullName>
    </submittedName>
</protein>
<comment type="caution">
    <text evidence="2">The sequence shown here is derived from an EMBL/GenBank/DDBJ whole genome shotgun (WGS) entry which is preliminary data.</text>
</comment>
<reference evidence="2 3" key="1">
    <citation type="submission" date="2018-01" db="EMBL/GenBank/DDBJ databases">
        <title>Harnessing the power of phylogenomics to disentangle the directionality and signatures of interkingdom host jumping in the parasitic fungal genus Tolypocladium.</title>
        <authorList>
            <person name="Quandt C.A."/>
            <person name="Patterson W."/>
            <person name="Spatafora J.W."/>
        </authorList>
    </citation>
    <scope>NUCLEOTIDE SEQUENCE [LARGE SCALE GENOMIC DNA]</scope>
    <source>
        <strain evidence="2 3">NRBC 100945</strain>
    </source>
</reference>